<dbReference type="RefSeq" id="WP_382341380.1">
    <property type="nucleotide sequence ID" value="NZ_JBHSAB010000004.1"/>
</dbReference>
<reference evidence="3" key="1">
    <citation type="journal article" date="2019" name="Int. J. Syst. Evol. Microbiol.">
        <title>The Global Catalogue of Microorganisms (GCM) 10K type strain sequencing project: providing services to taxonomists for standard genome sequencing and annotation.</title>
        <authorList>
            <consortium name="The Broad Institute Genomics Platform"/>
            <consortium name="The Broad Institute Genome Sequencing Center for Infectious Disease"/>
            <person name="Wu L."/>
            <person name="Ma J."/>
        </authorList>
    </citation>
    <scope>NUCLEOTIDE SEQUENCE [LARGE SCALE GENOMIC DNA]</scope>
    <source>
        <strain evidence="3">CCUG 59858</strain>
    </source>
</reference>
<feature type="transmembrane region" description="Helical" evidence="1">
    <location>
        <begin position="7"/>
        <end position="24"/>
    </location>
</feature>
<keyword evidence="1" id="KW-0812">Transmembrane</keyword>
<comment type="similarity">
    <text evidence="1">Belongs to the vitamin uptake transporter (VUT/ECF) (TC 2.A.88) family. Q precursor transporter subfamily.</text>
</comment>
<feature type="transmembrane region" description="Helical" evidence="1">
    <location>
        <begin position="89"/>
        <end position="114"/>
    </location>
</feature>
<feature type="transmembrane region" description="Helical" evidence="1">
    <location>
        <begin position="126"/>
        <end position="150"/>
    </location>
</feature>
<dbReference type="PANTHER" id="PTHR34300">
    <property type="entry name" value="QUEUOSINE PRECURSOR TRANSPORTER-RELATED"/>
    <property type="match status" value="1"/>
</dbReference>
<protein>
    <recommendedName>
        <fullName evidence="1">Probable queuosine precursor transporter</fullName>
        <shortName evidence="1">Q precursor transporter</shortName>
    </recommendedName>
</protein>
<keyword evidence="1" id="KW-1133">Transmembrane helix</keyword>
<evidence type="ECO:0000313" key="2">
    <source>
        <dbReference type="EMBL" id="MFC3908265.1"/>
    </source>
</evidence>
<feature type="transmembrane region" description="Helical" evidence="1">
    <location>
        <begin position="170"/>
        <end position="188"/>
    </location>
</feature>
<accession>A0ABV8CDF5</accession>
<dbReference type="InterPro" id="IPR003744">
    <property type="entry name" value="YhhQ"/>
</dbReference>
<keyword evidence="1" id="KW-0472">Membrane</keyword>
<keyword evidence="1" id="KW-0997">Cell inner membrane</keyword>
<comment type="function">
    <text evidence="1">Involved in the import of queuosine (Q) precursors, required for Q precursor salvage.</text>
</comment>
<dbReference type="NCBIfam" id="NF008406">
    <property type="entry name" value="PRK11212.1"/>
    <property type="match status" value="1"/>
</dbReference>
<proteinExistence type="inferred from homology"/>
<dbReference type="NCBIfam" id="TIGR00697">
    <property type="entry name" value="queuosine precursor transporter"/>
    <property type="match status" value="1"/>
</dbReference>
<keyword evidence="3" id="KW-1185">Reference proteome</keyword>
<sequence length="202" mass="22998">MTNRQYLLLISAHLFIICLSNLLVQHPMVIMGYHTTWGAFSYPLIFVLSDLTTRLAGPRAARIIVYCAMLPALLLSLVISNWAEHGQLFVLNLLVLRIAAASCCAYTVGQLIDIAFFQKLRQKQQWWIAPAVSNIFGNILDTYIFFFVAFYQSSNPFLNQHWPEIACVDLCFKLLISFLSVIPLYGLILKKLLSRRQIVAIN</sequence>
<evidence type="ECO:0000256" key="1">
    <source>
        <dbReference type="HAMAP-Rule" id="MF_02088"/>
    </source>
</evidence>
<feature type="transmembrane region" description="Helical" evidence="1">
    <location>
        <begin position="30"/>
        <end position="51"/>
    </location>
</feature>
<organism evidence="2 3">
    <name type="scientific">Legionella dresdenensis</name>
    <dbReference type="NCBI Taxonomy" id="450200"/>
    <lineage>
        <taxon>Bacteria</taxon>
        <taxon>Pseudomonadati</taxon>
        <taxon>Pseudomonadota</taxon>
        <taxon>Gammaproteobacteria</taxon>
        <taxon>Legionellales</taxon>
        <taxon>Legionellaceae</taxon>
        <taxon>Legionella</taxon>
    </lineage>
</organism>
<comment type="subcellular location">
    <subcellularLocation>
        <location evidence="1">Cell inner membrane</location>
        <topology evidence="1">Multi-pass membrane protein</topology>
    </subcellularLocation>
</comment>
<feature type="transmembrane region" description="Helical" evidence="1">
    <location>
        <begin position="63"/>
        <end position="83"/>
    </location>
</feature>
<dbReference type="HAMAP" id="MF_02088">
    <property type="entry name" value="Q_prec_transport"/>
    <property type="match status" value="1"/>
</dbReference>
<keyword evidence="1" id="KW-1003">Cell membrane</keyword>
<keyword evidence="1" id="KW-0813">Transport</keyword>
<dbReference type="Proteomes" id="UP001595758">
    <property type="component" value="Unassembled WGS sequence"/>
</dbReference>
<evidence type="ECO:0000313" key="3">
    <source>
        <dbReference type="Proteomes" id="UP001595758"/>
    </source>
</evidence>
<dbReference type="PANTHER" id="PTHR34300:SF1">
    <property type="entry name" value="QUEUOSINE PRECURSOR TRANSPORTER"/>
    <property type="match status" value="1"/>
</dbReference>
<gene>
    <name evidence="2" type="ORF">ACFORL_04140</name>
</gene>
<dbReference type="EMBL" id="JBHSAB010000004">
    <property type="protein sequence ID" value="MFC3908265.1"/>
    <property type="molecule type" value="Genomic_DNA"/>
</dbReference>
<dbReference type="Pfam" id="PF02592">
    <property type="entry name" value="Vut_1"/>
    <property type="match status" value="1"/>
</dbReference>
<name>A0ABV8CDF5_9GAMM</name>
<comment type="caution">
    <text evidence="2">The sequence shown here is derived from an EMBL/GenBank/DDBJ whole genome shotgun (WGS) entry which is preliminary data.</text>
</comment>